<dbReference type="SUPFAM" id="SSF52540">
    <property type="entry name" value="P-loop containing nucleoside triphosphate hydrolases"/>
    <property type="match status" value="1"/>
</dbReference>
<geneLocation type="plasmid" evidence="12 13">
    <name>pTM4</name>
</geneLocation>
<comment type="function">
    <text evidence="9">Binds and transfers iron-sulfur (Fe-S) clusters to target apoproteins. Can hydrolyze ATP.</text>
</comment>
<dbReference type="InterPro" id="IPR027417">
    <property type="entry name" value="P-loop_NTPase"/>
</dbReference>
<dbReference type="PATRIC" id="fig|1110502.3.peg.5885"/>
<keyword evidence="13" id="KW-1185">Reference proteome</keyword>
<feature type="domain" description="MIP18 family-like" evidence="11">
    <location>
        <begin position="13"/>
        <end position="83"/>
    </location>
</feature>
<keyword evidence="4 9" id="KW-0547">Nucleotide-binding</keyword>
<dbReference type="GO" id="GO:0016887">
    <property type="term" value="F:ATP hydrolysis activity"/>
    <property type="evidence" value="ECO:0007669"/>
    <property type="project" value="UniProtKB-UniRule"/>
</dbReference>
<feature type="compositionally biased region" description="Gly residues" evidence="10">
    <location>
        <begin position="95"/>
        <end position="107"/>
    </location>
</feature>
<dbReference type="GO" id="GO:0051539">
    <property type="term" value="F:4 iron, 4 sulfur cluster binding"/>
    <property type="evidence" value="ECO:0007669"/>
    <property type="project" value="TreeGrafter"/>
</dbReference>
<dbReference type="Pfam" id="PF10609">
    <property type="entry name" value="ParA"/>
    <property type="match status" value="1"/>
</dbReference>
<evidence type="ECO:0000256" key="9">
    <source>
        <dbReference type="HAMAP-Rule" id="MF_02040"/>
    </source>
</evidence>
<comment type="subunit">
    <text evidence="9">Homodimer.</text>
</comment>
<evidence type="ECO:0000256" key="6">
    <source>
        <dbReference type="ARBA" id="ARBA00023004"/>
    </source>
</evidence>
<organism evidence="12 13">
    <name type="scientific">Tistrella mobilis (strain KA081020-065)</name>
    <dbReference type="NCBI Taxonomy" id="1110502"/>
    <lineage>
        <taxon>Bacteria</taxon>
        <taxon>Pseudomonadati</taxon>
        <taxon>Pseudomonadota</taxon>
        <taxon>Alphaproteobacteria</taxon>
        <taxon>Geminicoccales</taxon>
        <taxon>Geminicoccaceae</taxon>
        <taxon>Tistrella</taxon>
    </lineage>
</organism>
<evidence type="ECO:0000256" key="2">
    <source>
        <dbReference type="ARBA" id="ARBA00008205"/>
    </source>
</evidence>
<keyword evidence="3 9" id="KW-0479">Metal-binding</keyword>
<evidence type="ECO:0000259" key="11">
    <source>
        <dbReference type="Pfam" id="PF01883"/>
    </source>
</evidence>
<dbReference type="GO" id="GO:0005524">
    <property type="term" value="F:ATP binding"/>
    <property type="evidence" value="ECO:0007669"/>
    <property type="project" value="UniProtKB-UniRule"/>
</dbReference>
<sequence>MNSEFSTMSRTVRDQILSRLAGIRDPERGRDVVASGRISGLTVDEAGIARIMVETTPDRAAATEPLRREIEQAAAGVAGVTRAAAVLTAERTPGRGPGQAPRGGAGHGHSHGHSHAPAGSAAAGSPTGPAAGQRPSAPVVPGVTAIIAVASGKGGVGKSTLAVNLALALQARGLKTGILDADVYGPSIPRMLGLQGRPDSPDGKRITPKIGWGLKAMSIGLMVEEDTPLIWRGPMVQGALDQFLRETDWAPLDVLVLDMPPGTGDVQLSIAQRVPLAGAVIVSTPQDIALLDARKGLAMFRKVEVPILGLVENMSWFTCPHCGGRSDIFGHGGARDEALKLGLPFLGAVPLDLDVRIMSDEGRPVVAVAPESEAAAPYHAIAAGVVESLGRVRREPPRIIIED</sequence>
<dbReference type="KEGG" id="tmo:TMO_d0058"/>
<evidence type="ECO:0000256" key="5">
    <source>
        <dbReference type="ARBA" id="ARBA00022840"/>
    </source>
</evidence>
<dbReference type="FunFam" id="3.40.50.300:FF:000418">
    <property type="entry name" value="Iron-sulfur cluster carrier protein"/>
    <property type="match status" value="1"/>
</dbReference>
<dbReference type="HOGENOM" id="CLU_024839_0_0_5"/>
<evidence type="ECO:0000256" key="3">
    <source>
        <dbReference type="ARBA" id="ARBA00022723"/>
    </source>
</evidence>
<dbReference type="Proteomes" id="UP000005258">
    <property type="component" value="Plasmid pTM4"/>
</dbReference>
<keyword evidence="6 9" id="KW-0408">Iron</keyword>
<gene>
    <name evidence="12" type="ordered locus">TMO_d0058</name>
</gene>
<name>I3TXX2_TISMK</name>
<dbReference type="SUPFAM" id="SSF117916">
    <property type="entry name" value="Fe-S cluster assembly (FSCA) domain-like"/>
    <property type="match status" value="1"/>
</dbReference>
<dbReference type="Gene3D" id="3.30.300.130">
    <property type="entry name" value="Fe-S cluster assembly (FSCA)"/>
    <property type="match status" value="1"/>
</dbReference>
<protein>
    <recommendedName>
        <fullName evidence="9">Iron-sulfur cluster carrier protein</fullName>
    </recommendedName>
</protein>
<evidence type="ECO:0000313" key="12">
    <source>
        <dbReference type="EMBL" id="AFK57610.1"/>
    </source>
</evidence>
<accession>I3TXX2</accession>
<dbReference type="InterPro" id="IPR034904">
    <property type="entry name" value="FSCA_dom_sf"/>
</dbReference>
<dbReference type="InterPro" id="IPR002744">
    <property type="entry name" value="MIP18-like"/>
</dbReference>
<comment type="similarity">
    <text evidence="1">In the N-terminal section; belongs to the MIP18 family.</text>
</comment>
<comment type="similarity">
    <text evidence="8 9">Belongs to the Mrp/NBP35 ATP-binding proteins family.</text>
</comment>
<dbReference type="PANTHER" id="PTHR42961:SF2">
    <property type="entry name" value="IRON-SULFUR PROTEIN NUBPL"/>
    <property type="match status" value="1"/>
</dbReference>
<dbReference type="PROSITE" id="PS01215">
    <property type="entry name" value="MRP"/>
    <property type="match status" value="1"/>
</dbReference>
<dbReference type="GO" id="GO:0016226">
    <property type="term" value="P:iron-sulfur cluster assembly"/>
    <property type="evidence" value="ECO:0007669"/>
    <property type="project" value="InterPro"/>
</dbReference>
<feature type="compositionally biased region" description="Low complexity" evidence="10">
    <location>
        <begin position="115"/>
        <end position="132"/>
    </location>
</feature>
<dbReference type="AlphaFoldDB" id="I3TXX2"/>
<dbReference type="InterPro" id="IPR033756">
    <property type="entry name" value="YlxH/NBP35"/>
</dbReference>
<feature type="region of interest" description="Disordered" evidence="10">
    <location>
        <begin position="88"/>
        <end position="137"/>
    </location>
</feature>
<keyword evidence="7 9" id="KW-0411">Iron-sulfur</keyword>
<proteinExistence type="inferred from homology"/>
<evidence type="ECO:0000256" key="10">
    <source>
        <dbReference type="SAM" id="MobiDB-lite"/>
    </source>
</evidence>
<dbReference type="InterPro" id="IPR019591">
    <property type="entry name" value="Mrp/NBP35_ATP-bd"/>
</dbReference>
<comment type="similarity">
    <text evidence="2">In the C-terminal section; belongs to the Mrp/NBP35 ATP-binding proteins family.</text>
</comment>
<evidence type="ECO:0000256" key="8">
    <source>
        <dbReference type="ARBA" id="ARBA00024036"/>
    </source>
</evidence>
<evidence type="ECO:0000256" key="1">
    <source>
        <dbReference type="ARBA" id="ARBA00007352"/>
    </source>
</evidence>
<evidence type="ECO:0000256" key="7">
    <source>
        <dbReference type="ARBA" id="ARBA00023014"/>
    </source>
</evidence>
<dbReference type="GO" id="GO:0140663">
    <property type="term" value="F:ATP-dependent FeS chaperone activity"/>
    <property type="evidence" value="ECO:0007669"/>
    <property type="project" value="InterPro"/>
</dbReference>
<feature type="binding site" evidence="9">
    <location>
        <begin position="152"/>
        <end position="159"/>
    </location>
    <ligand>
        <name>ATP</name>
        <dbReference type="ChEBI" id="CHEBI:30616"/>
    </ligand>
</feature>
<dbReference type="EMBL" id="CP003240">
    <property type="protein sequence ID" value="AFK57610.1"/>
    <property type="molecule type" value="Genomic_DNA"/>
</dbReference>
<evidence type="ECO:0000256" key="4">
    <source>
        <dbReference type="ARBA" id="ARBA00022741"/>
    </source>
</evidence>
<dbReference type="Pfam" id="PF01883">
    <property type="entry name" value="FeS_assembly_P"/>
    <property type="match status" value="1"/>
</dbReference>
<reference evidence="12 13" key="1">
    <citation type="journal article" date="2012" name="J. Am. Chem. Soc.">
        <title>Bacterial biosynthesis and maturation of the didemnin anti-cancer agents.</title>
        <authorList>
            <person name="Xu Y."/>
            <person name="Kersten R.D."/>
            <person name="Nam S.J."/>
            <person name="Lu L."/>
            <person name="Al-Suwailem A.M."/>
            <person name="Zheng H."/>
            <person name="Fenical W."/>
            <person name="Dorrestein P.C."/>
            <person name="Moore B.S."/>
            <person name="Qian P.Y."/>
        </authorList>
    </citation>
    <scope>NUCLEOTIDE SEQUENCE [LARGE SCALE GENOMIC DNA]</scope>
    <source>
        <strain evidence="12 13">KA081020-065</strain>
    </source>
</reference>
<evidence type="ECO:0000313" key="13">
    <source>
        <dbReference type="Proteomes" id="UP000005258"/>
    </source>
</evidence>
<dbReference type="CDD" id="cd02037">
    <property type="entry name" value="Mrp_NBP35"/>
    <property type="match status" value="1"/>
</dbReference>
<keyword evidence="9" id="KW-0378">Hydrolase</keyword>
<dbReference type="HAMAP" id="MF_02040">
    <property type="entry name" value="Mrp_NBP35"/>
    <property type="match status" value="1"/>
</dbReference>
<dbReference type="PANTHER" id="PTHR42961">
    <property type="entry name" value="IRON-SULFUR PROTEIN NUBPL"/>
    <property type="match status" value="1"/>
</dbReference>
<keyword evidence="12" id="KW-0614">Plasmid</keyword>
<keyword evidence="5 9" id="KW-0067">ATP-binding</keyword>
<dbReference type="GO" id="GO:0046872">
    <property type="term" value="F:metal ion binding"/>
    <property type="evidence" value="ECO:0007669"/>
    <property type="project" value="UniProtKB-KW"/>
</dbReference>
<dbReference type="InterPro" id="IPR000808">
    <property type="entry name" value="Mrp-like_CS"/>
</dbReference>
<dbReference type="InterPro" id="IPR044304">
    <property type="entry name" value="NUBPL-like"/>
</dbReference>
<dbReference type="Gene3D" id="3.40.50.300">
    <property type="entry name" value="P-loop containing nucleotide triphosphate hydrolases"/>
    <property type="match status" value="1"/>
</dbReference>